<feature type="compositionally biased region" description="Basic and acidic residues" evidence="1">
    <location>
        <begin position="74"/>
        <end position="84"/>
    </location>
</feature>
<dbReference type="EMBL" id="MUJZ01048989">
    <property type="protein sequence ID" value="OTF74034.1"/>
    <property type="molecule type" value="Genomic_DNA"/>
</dbReference>
<keyword evidence="3" id="KW-1185">Reference proteome</keyword>
<evidence type="ECO:0000256" key="1">
    <source>
        <dbReference type="SAM" id="MobiDB-lite"/>
    </source>
</evidence>
<feature type="compositionally biased region" description="Low complexity" evidence="1">
    <location>
        <begin position="162"/>
        <end position="171"/>
    </location>
</feature>
<gene>
    <name evidence="2" type="ORF">BLA29_002896</name>
</gene>
<evidence type="ECO:0000313" key="2">
    <source>
        <dbReference type="EMBL" id="OTF74034.1"/>
    </source>
</evidence>
<reference evidence="2 3" key="1">
    <citation type="submission" date="2017-03" db="EMBL/GenBank/DDBJ databases">
        <title>Genome Survey of Euroglyphus maynei.</title>
        <authorList>
            <person name="Arlian L.G."/>
            <person name="Morgan M.S."/>
            <person name="Rider S.D."/>
        </authorList>
    </citation>
    <scope>NUCLEOTIDE SEQUENCE [LARGE SCALE GENOMIC DNA]</scope>
    <source>
        <strain evidence="2">Arlian Lab</strain>
        <tissue evidence="2">Whole body</tissue>
    </source>
</reference>
<dbReference type="AlphaFoldDB" id="A0A1Y3B1V3"/>
<feature type="compositionally biased region" description="Acidic residues" evidence="1">
    <location>
        <begin position="85"/>
        <end position="112"/>
    </location>
</feature>
<feature type="region of interest" description="Disordered" evidence="1">
    <location>
        <begin position="148"/>
        <end position="174"/>
    </location>
</feature>
<sequence>MHQIWRRHIKLVGNPEPSDQIIYAWEDVKAMFNGGSRKRAMTSTLHSFTKNQEHHHHSPSKDGPTTHRMKSKNNFHENKDANNKDDDDEDIECDVDSFNDKEDEEEEEEDEEKREYPLILSNNRSTSFSHVNSVGHSFTHQQYQVHTPIESSANSSPPPPTAAAAAAESSPMNDMVDSNRNGIIKNFLFDRYPNACFNSAQFDLQPLTTTTTTKSSSSSVNRKAPTTIPSSSSHCKLFDYDHQHQSPASRLVQDKINQRWPNSIPSNDYIYSNSHTFNENRSIIVPSTTNQSAESVITMTNPAILSTLLSTGNYNSGQDSYAPIRPNDNNLTMAPSDNLAEIMWKACMASNVRATLPYANFFWPSLPSRTFMDSDSGQNRQNSRLFPPPPPPPATAQQSCCPNYLGRMISEFGQAPNKEFNSPPSHFESFKNAFHRNVDSFIPFKPTDSNHFMFDHRTSQDLYGKHYEGENSQSNNNSSTTNATKRKSSTQEIDSNVKKNSKKNKRSFLAVSTLVSTQPQDNQLRDLIDLSRNIVKSTVQQCKEDDGGKVKDNQSNGHSESKIHNPIDFSANGHNDIVQVTDSDPTTSSTKLTGQNS</sequence>
<protein>
    <submittedName>
        <fullName evidence="2">Uncharacterized protein</fullName>
    </submittedName>
</protein>
<feature type="compositionally biased region" description="Low complexity" evidence="1">
    <location>
        <begin position="471"/>
        <end position="483"/>
    </location>
</feature>
<feature type="region of interest" description="Disordered" evidence="1">
    <location>
        <begin position="466"/>
        <end position="504"/>
    </location>
</feature>
<feature type="compositionally biased region" description="Basic and acidic residues" evidence="1">
    <location>
        <begin position="542"/>
        <end position="552"/>
    </location>
</feature>
<organism evidence="2 3">
    <name type="scientific">Euroglyphus maynei</name>
    <name type="common">Mayne's house dust mite</name>
    <dbReference type="NCBI Taxonomy" id="6958"/>
    <lineage>
        <taxon>Eukaryota</taxon>
        <taxon>Metazoa</taxon>
        <taxon>Ecdysozoa</taxon>
        <taxon>Arthropoda</taxon>
        <taxon>Chelicerata</taxon>
        <taxon>Arachnida</taxon>
        <taxon>Acari</taxon>
        <taxon>Acariformes</taxon>
        <taxon>Sarcoptiformes</taxon>
        <taxon>Astigmata</taxon>
        <taxon>Psoroptidia</taxon>
        <taxon>Analgoidea</taxon>
        <taxon>Pyroglyphidae</taxon>
        <taxon>Pyroglyphinae</taxon>
        <taxon>Euroglyphus</taxon>
    </lineage>
</organism>
<feature type="compositionally biased region" description="Low complexity" evidence="1">
    <location>
        <begin position="210"/>
        <end position="219"/>
    </location>
</feature>
<feature type="region of interest" description="Disordered" evidence="1">
    <location>
        <begin position="372"/>
        <end position="398"/>
    </location>
</feature>
<dbReference type="Proteomes" id="UP000194236">
    <property type="component" value="Unassembled WGS sequence"/>
</dbReference>
<feature type="compositionally biased region" description="Polar residues" evidence="1">
    <location>
        <begin position="578"/>
        <end position="597"/>
    </location>
</feature>
<accession>A0A1Y3B1V3</accession>
<feature type="region of interest" description="Disordered" evidence="1">
    <location>
        <begin position="210"/>
        <end position="232"/>
    </location>
</feature>
<feature type="region of interest" description="Disordered" evidence="1">
    <location>
        <begin position="48"/>
        <end position="121"/>
    </location>
</feature>
<dbReference type="OrthoDB" id="3938623at2759"/>
<comment type="caution">
    <text evidence="2">The sequence shown here is derived from an EMBL/GenBank/DDBJ whole genome shotgun (WGS) entry which is preliminary data.</text>
</comment>
<proteinExistence type="predicted"/>
<name>A0A1Y3B1V3_EURMA</name>
<evidence type="ECO:0000313" key="3">
    <source>
        <dbReference type="Proteomes" id="UP000194236"/>
    </source>
</evidence>
<feature type="compositionally biased region" description="Polar residues" evidence="1">
    <location>
        <begin position="372"/>
        <end position="384"/>
    </location>
</feature>
<feature type="region of interest" description="Disordered" evidence="1">
    <location>
        <begin position="540"/>
        <end position="597"/>
    </location>
</feature>